<reference evidence="2" key="1">
    <citation type="submission" date="2020-02" db="EMBL/GenBank/DDBJ databases">
        <authorList>
            <person name="Shen X.-R."/>
            <person name="Zhang Y.-X."/>
        </authorList>
    </citation>
    <scope>NUCLEOTIDE SEQUENCE</scope>
    <source>
        <strain evidence="2">SYP-B3998</strain>
    </source>
</reference>
<gene>
    <name evidence="2" type="ORF">GK047_20560</name>
</gene>
<dbReference type="EMBL" id="JAAIKC010000009">
    <property type="protein sequence ID" value="NEW08393.1"/>
    <property type="molecule type" value="Genomic_DNA"/>
</dbReference>
<accession>A0A6G4A1P5</accession>
<protein>
    <recommendedName>
        <fullName evidence="3">CYTH domain-containing protein</fullName>
    </recommendedName>
</protein>
<feature type="signal peptide" evidence="1">
    <location>
        <begin position="1"/>
        <end position="32"/>
    </location>
</feature>
<dbReference type="AlphaFoldDB" id="A0A6G4A1P5"/>
<evidence type="ECO:0000256" key="1">
    <source>
        <dbReference type="SAM" id="SignalP"/>
    </source>
</evidence>
<keyword evidence="1" id="KW-0732">Signal</keyword>
<sequence>MLIRNKRMKLSLMTVAAAVLLTAVFSPQQALAKNGKPSYEVKLNLAPSKVADSSHNLVSAVRSQFDTGSSSKSYRVQYMDTASRTLDAQGWSDRIRKRSDQSTHQLQFKKRYPIANGNIDAALTTAANDGLDSSASGFEFQVDWTFSKQTLSVQYEKELTVSGSSGSGLKLPNLSASRSLSVSNAPSKLANWTSSGWGKTQLNNAVIYGPIDFKRYKGTFEELELDIEVWTILNASKTGTEDIVEASFKSDSLSEATSVRTELIDLLRSKGWLVESDVLKTSLIMDRYAP</sequence>
<dbReference type="RefSeq" id="WP_163951125.1">
    <property type="nucleotide sequence ID" value="NZ_JAAIKC010000009.1"/>
</dbReference>
<organism evidence="2">
    <name type="scientific">Paenibacillus sp. SYP-B3998</name>
    <dbReference type="NCBI Taxonomy" id="2678564"/>
    <lineage>
        <taxon>Bacteria</taxon>
        <taxon>Bacillati</taxon>
        <taxon>Bacillota</taxon>
        <taxon>Bacilli</taxon>
        <taxon>Bacillales</taxon>
        <taxon>Paenibacillaceae</taxon>
        <taxon>Paenibacillus</taxon>
    </lineage>
</organism>
<proteinExistence type="predicted"/>
<name>A0A6G4A1P5_9BACL</name>
<comment type="caution">
    <text evidence="2">The sequence shown here is derived from an EMBL/GenBank/DDBJ whole genome shotgun (WGS) entry which is preliminary data.</text>
</comment>
<evidence type="ECO:0008006" key="3">
    <source>
        <dbReference type="Google" id="ProtNLM"/>
    </source>
</evidence>
<evidence type="ECO:0000313" key="2">
    <source>
        <dbReference type="EMBL" id="NEW08393.1"/>
    </source>
</evidence>
<feature type="chain" id="PRO_5026029749" description="CYTH domain-containing protein" evidence="1">
    <location>
        <begin position="33"/>
        <end position="290"/>
    </location>
</feature>